<dbReference type="EMBL" id="GFDL01000755">
    <property type="protein sequence ID" value="JAV34290.1"/>
    <property type="molecule type" value="Transcribed_RNA"/>
</dbReference>
<dbReference type="GO" id="GO:0005737">
    <property type="term" value="C:cytoplasm"/>
    <property type="evidence" value="ECO:0007669"/>
    <property type="project" value="TreeGrafter"/>
</dbReference>
<feature type="transmembrane region" description="Helical" evidence="9">
    <location>
        <begin position="450"/>
        <end position="470"/>
    </location>
</feature>
<keyword evidence="6 9" id="KW-1133">Transmembrane helix</keyword>
<protein>
    <submittedName>
        <fullName evidence="10">Putative plasma membrane glycoprotein cd36</fullName>
    </submittedName>
</protein>
<organism evidence="10">
    <name type="scientific">Culex tarsalis</name>
    <name type="common">Encephalitis mosquito</name>
    <dbReference type="NCBI Taxonomy" id="7177"/>
    <lineage>
        <taxon>Eukaryota</taxon>
        <taxon>Metazoa</taxon>
        <taxon>Ecdysozoa</taxon>
        <taxon>Arthropoda</taxon>
        <taxon>Hexapoda</taxon>
        <taxon>Insecta</taxon>
        <taxon>Pterygota</taxon>
        <taxon>Neoptera</taxon>
        <taxon>Endopterygota</taxon>
        <taxon>Diptera</taxon>
        <taxon>Nematocera</taxon>
        <taxon>Culicoidea</taxon>
        <taxon>Culicidae</taxon>
        <taxon>Culicinae</taxon>
        <taxon>Culicini</taxon>
        <taxon>Culex</taxon>
        <taxon>Culex</taxon>
    </lineage>
</organism>
<dbReference type="Pfam" id="PF01130">
    <property type="entry name" value="CD36"/>
    <property type="match status" value="1"/>
</dbReference>
<evidence type="ECO:0000313" key="10">
    <source>
        <dbReference type="EMBL" id="JAV34290.1"/>
    </source>
</evidence>
<dbReference type="PANTHER" id="PTHR11923">
    <property type="entry name" value="SCAVENGER RECEPTOR CLASS B TYPE-1 SR-B1"/>
    <property type="match status" value="1"/>
</dbReference>
<comment type="subcellular location">
    <subcellularLocation>
        <location evidence="2">Cell membrane</location>
    </subcellularLocation>
</comment>
<dbReference type="GO" id="GO:0005044">
    <property type="term" value="F:scavenger receptor activity"/>
    <property type="evidence" value="ECO:0007669"/>
    <property type="project" value="TreeGrafter"/>
</dbReference>
<keyword evidence="4" id="KW-1003">Cell membrane</keyword>
<evidence type="ECO:0000256" key="9">
    <source>
        <dbReference type="SAM" id="Phobius"/>
    </source>
</evidence>
<comment type="similarity">
    <text evidence="3">Belongs to the CD36 family.</text>
</comment>
<dbReference type="InterPro" id="IPR002159">
    <property type="entry name" value="CD36_fam"/>
</dbReference>
<evidence type="ECO:0000256" key="7">
    <source>
        <dbReference type="ARBA" id="ARBA00023136"/>
    </source>
</evidence>
<evidence type="ECO:0000256" key="6">
    <source>
        <dbReference type="ARBA" id="ARBA00022989"/>
    </source>
</evidence>
<reference evidence="10" key="1">
    <citation type="submission" date="2017-01" db="EMBL/GenBank/DDBJ databases">
        <title>A deep insight into the sialotranscriptome of adult male and female Cluex tarsalis mosquitoes.</title>
        <authorList>
            <person name="Ribeiro J.M."/>
            <person name="Moreira F."/>
            <person name="Bernard K.A."/>
            <person name="Calvo E."/>
        </authorList>
    </citation>
    <scope>NUCLEOTIDE SEQUENCE</scope>
    <source>
        <strain evidence="10">Kern County</strain>
        <tissue evidence="10">Salivary glands</tissue>
    </source>
</reference>
<keyword evidence="7 9" id="KW-0472">Membrane</keyword>
<feature type="transmembrane region" description="Helical" evidence="9">
    <location>
        <begin position="12"/>
        <end position="35"/>
    </location>
</feature>
<dbReference type="AlphaFoldDB" id="A0A1Q3G3A6"/>
<evidence type="ECO:0000256" key="8">
    <source>
        <dbReference type="ARBA" id="ARBA00023180"/>
    </source>
</evidence>
<proteinExistence type="inferred from homology"/>
<dbReference type="PRINTS" id="PR01609">
    <property type="entry name" value="CD36FAMILY"/>
</dbReference>
<evidence type="ECO:0000256" key="1">
    <source>
        <dbReference type="ARBA" id="ARBA00003156"/>
    </source>
</evidence>
<keyword evidence="5 9" id="KW-0812">Transmembrane</keyword>
<comment type="function">
    <text evidence="1">Plays an olfactory role that is not restricted to pheromone sensitivity.</text>
</comment>
<evidence type="ECO:0000256" key="2">
    <source>
        <dbReference type="ARBA" id="ARBA00004236"/>
    </source>
</evidence>
<evidence type="ECO:0000256" key="4">
    <source>
        <dbReference type="ARBA" id="ARBA00022475"/>
    </source>
</evidence>
<evidence type="ECO:0000256" key="3">
    <source>
        <dbReference type="ARBA" id="ARBA00010532"/>
    </source>
</evidence>
<name>A0A1Q3G3A6_CULTA</name>
<accession>A0A1Q3G3A6</accession>
<dbReference type="GO" id="GO:0005886">
    <property type="term" value="C:plasma membrane"/>
    <property type="evidence" value="ECO:0007669"/>
    <property type="project" value="UniProtKB-SubCell"/>
</dbReference>
<evidence type="ECO:0000256" key="5">
    <source>
        <dbReference type="ARBA" id="ARBA00022692"/>
    </source>
</evidence>
<sequence length="540" mass="60531">MHFKEVCNRRCILTSSGLILVAFGVFLTFCFHAVFRDILYEELKLRPTSRSYDAWVTPPFPLSMDVYFFNWTNPEDLKNASTKPILEELGPYRFTERPEKVDIEWHNHNHTVSYRKKSVYFFDEEGSNGTLDDVISSINVVALSAANRARSWNYVKQKGVSMGLGLYDQDVYVVKTAGELLFDGYEDNMVLMGKQLFDASEVPFDRVGWFYTRNNSADLIGHYNVHTGVDDIFKIGSMAQWNYKPRTDFFAGHCGMLNGSAGEFYPPGLTKDVPIQLFTPDMCRSLPLDFEQEEEVAGIRGFKYAGGPRTVDNGTQFPETACFSAGEIVPSGVLNISSCRFGTPVFMSFPHFYGADEYYLNQVEGLNPDKSKHQLYMTMEPTTGVPLDVAARFQLNIMLESHPNIALYEDVPRTFLPVLWFEQHVTMTSEYSGEIAQALGIPTTARICGIAMLIVGAILIAWTPVSRLLAEKRRDAVKDNTAGSGQEKTLLQQNLTAAILVASAPEKDSKLNGKTIAEAHPLIECKMVRLTANDSDTTKS</sequence>
<dbReference type="PANTHER" id="PTHR11923:SF93">
    <property type="entry name" value="GH07959P-RELATED"/>
    <property type="match status" value="1"/>
</dbReference>
<keyword evidence="8" id="KW-0325">Glycoprotein</keyword>